<name>A0ACC1QQZ7_9HYPO</name>
<accession>A0ACC1QQZ7</accession>
<sequence length="473" mass="53318">MSELSRNPPRKRARGLRVRTGCSTCRARHVKCDERKPACKRCYIGGRLCVYPLASQAVANTLGRGAVDQLRETEPPDWDFMQAIRYYKSVIEPAQSSEFEPTINMDDAFRYFNEDTKFAFTCLTTANRISALGRNSGRLLGYGERQQDLSGLWASHSKYMLLLLEKMNGVMKQTLLEGPKRICRGNSTVIYCLLNLLSCDLKIKGSLWLAHLNGFLAYMTEIGGAARLLGHNRLQWEFCDLMVRIIKVNTFAPAHQLLRNEEYSELDIKVYVEASPSNDMPCPAGLLAHIMRITKIRKRVSLNPSLADALGPSIQGLFRDIEDFDVEEWVATSLLGAKEILPTLGRLFQDAVHLHALMTLPRQAVLDAHPQASSYESLCLHQRLGLMEHLRRLFPKVQYSPALLWPVVVAGVAAGAADADAAQDQTYVDSCLHAIWWQPASMGDPVYCIEKLRAFWQSGKTEWEECFYEPTPC</sequence>
<reference evidence="1" key="1">
    <citation type="submission" date="2022-07" db="EMBL/GenBank/DDBJ databases">
        <title>Genome Sequence of Lecanicillium saksenae.</title>
        <authorList>
            <person name="Buettner E."/>
        </authorList>
    </citation>
    <scope>NUCLEOTIDE SEQUENCE</scope>
    <source>
        <strain evidence="1">VT-O1</strain>
    </source>
</reference>
<organism evidence="1 2">
    <name type="scientific">Lecanicillium saksenae</name>
    <dbReference type="NCBI Taxonomy" id="468837"/>
    <lineage>
        <taxon>Eukaryota</taxon>
        <taxon>Fungi</taxon>
        <taxon>Dikarya</taxon>
        <taxon>Ascomycota</taxon>
        <taxon>Pezizomycotina</taxon>
        <taxon>Sordariomycetes</taxon>
        <taxon>Hypocreomycetidae</taxon>
        <taxon>Hypocreales</taxon>
        <taxon>Cordycipitaceae</taxon>
        <taxon>Lecanicillium</taxon>
    </lineage>
</organism>
<evidence type="ECO:0000313" key="2">
    <source>
        <dbReference type="Proteomes" id="UP001148737"/>
    </source>
</evidence>
<keyword evidence="2" id="KW-1185">Reference proteome</keyword>
<dbReference type="Proteomes" id="UP001148737">
    <property type="component" value="Unassembled WGS sequence"/>
</dbReference>
<gene>
    <name evidence="1" type="ORF">NLG97_g6559</name>
</gene>
<evidence type="ECO:0000313" key="1">
    <source>
        <dbReference type="EMBL" id="KAJ3486719.1"/>
    </source>
</evidence>
<protein>
    <submittedName>
        <fullName evidence="1">Uncharacterized protein</fullName>
    </submittedName>
</protein>
<proteinExistence type="predicted"/>
<dbReference type="EMBL" id="JANAKD010000884">
    <property type="protein sequence ID" value="KAJ3486719.1"/>
    <property type="molecule type" value="Genomic_DNA"/>
</dbReference>
<comment type="caution">
    <text evidence="1">The sequence shown here is derived from an EMBL/GenBank/DDBJ whole genome shotgun (WGS) entry which is preliminary data.</text>
</comment>